<dbReference type="GO" id="GO:0015074">
    <property type="term" value="P:DNA integration"/>
    <property type="evidence" value="ECO:0007669"/>
    <property type="project" value="UniProtKB-KW"/>
</dbReference>
<organism evidence="8">
    <name type="scientific">Flavobacterium sp. CFS9</name>
    <dbReference type="NCBI Taxonomy" id="3143118"/>
    <lineage>
        <taxon>Bacteria</taxon>
        <taxon>Pseudomonadati</taxon>
        <taxon>Bacteroidota</taxon>
        <taxon>Flavobacteriia</taxon>
        <taxon>Flavobacteriales</taxon>
        <taxon>Flavobacteriaceae</taxon>
        <taxon>Flavobacterium</taxon>
    </lineage>
</organism>
<keyword evidence="3" id="KW-0238">DNA-binding</keyword>
<dbReference type="PANTHER" id="PTHR30461:SF26">
    <property type="entry name" value="RESOLVASE HOMOLOG YNEB"/>
    <property type="match status" value="1"/>
</dbReference>
<evidence type="ECO:0000313" key="8">
    <source>
        <dbReference type="EMBL" id="BFM44096.1"/>
    </source>
</evidence>
<dbReference type="PROSITE" id="PS51736">
    <property type="entry name" value="RECOMBINASES_3"/>
    <property type="match status" value="1"/>
</dbReference>
<dbReference type="PROSITE" id="PS00397">
    <property type="entry name" value="RECOMBINASES_1"/>
    <property type="match status" value="1"/>
</dbReference>
<evidence type="ECO:0000256" key="2">
    <source>
        <dbReference type="ARBA" id="ARBA00022908"/>
    </source>
</evidence>
<dbReference type="EMBL" id="AP031573">
    <property type="protein sequence ID" value="BFM44096.1"/>
    <property type="molecule type" value="Genomic_DNA"/>
</dbReference>
<sequence length="200" mass="23042">MKARYVRVSTLNQKTERQIVKQYPDEGIYIDKVSGSIPFSKRPEALKLMKDIIEKKINYVSISSIDRLDRNTLDVLQTIEQLHSMNICLKVDNLGLESLTNRKENPTFKLIVSVLANISEMERDSILERQREGIAIAKAKGIYKGRIKNTSESTEKFLEKYPNVVSYLKRKNPPTLLEIAKLTDCSKNTVQKIKRKLNKD</sequence>
<gene>
    <name evidence="8" type="ORF">CFS9_27370</name>
</gene>
<dbReference type="PANTHER" id="PTHR30461">
    <property type="entry name" value="DNA-INVERTASE FROM LAMBDOID PROPHAGE"/>
    <property type="match status" value="1"/>
</dbReference>
<evidence type="ECO:0000256" key="5">
    <source>
        <dbReference type="PIRSR" id="PIRSR606118-50"/>
    </source>
</evidence>
<evidence type="ECO:0000256" key="3">
    <source>
        <dbReference type="ARBA" id="ARBA00023125"/>
    </source>
</evidence>
<name>A0AAT9H3Q6_9FLAO</name>
<dbReference type="SMART" id="SM00857">
    <property type="entry name" value="Resolvase"/>
    <property type="match status" value="1"/>
</dbReference>
<dbReference type="CDD" id="cd03768">
    <property type="entry name" value="SR_ResInv"/>
    <property type="match status" value="1"/>
</dbReference>
<dbReference type="Pfam" id="PF00239">
    <property type="entry name" value="Resolvase"/>
    <property type="match status" value="1"/>
</dbReference>
<evidence type="ECO:0000259" key="7">
    <source>
        <dbReference type="PROSITE" id="PS51736"/>
    </source>
</evidence>
<dbReference type="RefSeq" id="WP_369615240.1">
    <property type="nucleotide sequence ID" value="NZ_AP031573.1"/>
</dbReference>
<evidence type="ECO:0000256" key="1">
    <source>
        <dbReference type="ARBA" id="ARBA00009913"/>
    </source>
</evidence>
<dbReference type="InterPro" id="IPR006118">
    <property type="entry name" value="Recombinase_CS"/>
</dbReference>
<proteinExistence type="inferred from homology"/>
<dbReference type="Gene3D" id="3.40.50.1390">
    <property type="entry name" value="Resolvase, N-terminal catalytic domain"/>
    <property type="match status" value="1"/>
</dbReference>
<evidence type="ECO:0000256" key="4">
    <source>
        <dbReference type="ARBA" id="ARBA00023172"/>
    </source>
</evidence>
<keyword evidence="2" id="KW-0229">DNA integration</keyword>
<dbReference type="GO" id="GO:0000150">
    <property type="term" value="F:DNA strand exchange activity"/>
    <property type="evidence" value="ECO:0007669"/>
    <property type="project" value="InterPro"/>
</dbReference>
<protein>
    <submittedName>
        <fullName evidence="8">Recombinase family protein</fullName>
    </submittedName>
</protein>
<accession>A0AAT9H3Q6</accession>
<dbReference type="InterPro" id="IPR050639">
    <property type="entry name" value="SSR_resolvase"/>
</dbReference>
<reference evidence="8" key="1">
    <citation type="submission" date="2024-05" db="EMBL/GenBank/DDBJ databases">
        <title>Whole-Genome Sequence of CFS9, a Potential Fish Probiotic Isolated from the Body Surface of Silurus asotus.</title>
        <authorList>
            <person name="Kojima M."/>
            <person name="Tobioka K."/>
            <person name="Yokota K."/>
            <person name="Nakatani H."/>
            <person name="Hori K."/>
            <person name="Tamaru Y."/>
            <person name="Okazaki F."/>
        </authorList>
    </citation>
    <scope>NUCLEOTIDE SEQUENCE</scope>
    <source>
        <strain evidence="8">CFS9</strain>
    </source>
</reference>
<dbReference type="AlphaFoldDB" id="A0AAT9H3Q6"/>
<dbReference type="SUPFAM" id="SSF53041">
    <property type="entry name" value="Resolvase-like"/>
    <property type="match status" value="1"/>
</dbReference>
<keyword evidence="4" id="KW-0233">DNA recombination</keyword>
<dbReference type="InterPro" id="IPR036162">
    <property type="entry name" value="Resolvase-like_N_sf"/>
</dbReference>
<comment type="similarity">
    <text evidence="1">Belongs to the site-specific recombinase resolvase family.</text>
</comment>
<dbReference type="InterPro" id="IPR006119">
    <property type="entry name" value="Resolv_N"/>
</dbReference>
<feature type="domain" description="Resolvase/invertase-type recombinase catalytic" evidence="7">
    <location>
        <begin position="1"/>
        <end position="141"/>
    </location>
</feature>
<dbReference type="GO" id="GO:0003677">
    <property type="term" value="F:DNA binding"/>
    <property type="evidence" value="ECO:0007669"/>
    <property type="project" value="UniProtKB-KW"/>
</dbReference>
<evidence type="ECO:0000256" key="6">
    <source>
        <dbReference type="PROSITE-ProRule" id="PRU10137"/>
    </source>
</evidence>
<feature type="active site" description="O-(5'-phospho-DNA)-serine intermediate" evidence="5 6">
    <location>
        <position position="9"/>
    </location>
</feature>